<protein>
    <recommendedName>
        <fullName evidence="2">DUF6533 domain-containing protein</fullName>
    </recommendedName>
</protein>
<sequence length="150" mass="16621">MDSGSAEVQAAITAASAQMLLNYIGIAALVLFAYDYLITLHSEVVLFWMPRRFNGASILFALNRYLTMMVQILGLVPLPSSFQVPVSDSTAFLVLGPLQYLSWAAFSALRTYALCATRYRLVISIAVFALSSVPLIINMIVRTRRLIPER</sequence>
<evidence type="ECO:0000313" key="3">
    <source>
        <dbReference type="EMBL" id="TBU29424.1"/>
    </source>
</evidence>
<feature type="transmembrane region" description="Helical" evidence="1">
    <location>
        <begin position="58"/>
        <end position="78"/>
    </location>
</feature>
<keyword evidence="1" id="KW-0472">Membrane</keyword>
<feature type="transmembrane region" description="Helical" evidence="1">
    <location>
        <begin position="20"/>
        <end position="37"/>
    </location>
</feature>
<gene>
    <name evidence="3" type="ORF">BD311DRAFT_834592</name>
</gene>
<reference evidence="3" key="1">
    <citation type="submission" date="2019-01" db="EMBL/GenBank/DDBJ databases">
        <title>Draft genome sequences of three monokaryotic isolates of the white-rot basidiomycete fungus Dichomitus squalens.</title>
        <authorList>
            <consortium name="DOE Joint Genome Institute"/>
            <person name="Lopez S.C."/>
            <person name="Andreopoulos B."/>
            <person name="Pangilinan J."/>
            <person name="Lipzen A."/>
            <person name="Riley R."/>
            <person name="Ahrendt S."/>
            <person name="Ng V."/>
            <person name="Barry K."/>
            <person name="Daum C."/>
            <person name="Grigoriev I.V."/>
            <person name="Hilden K.S."/>
            <person name="Makela M.R."/>
            <person name="de Vries R.P."/>
        </authorList>
    </citation>
    <scope>NUCLEOTIDE SEQUENCE [LARGE SCALE GENOMIC DNA]</scope>
    <source>
        <strain evidence="3">OM18370.1</strain>
    </source>
</reference>
<proteinExistence type="predicted"/>
<evidence type="ECO:0000259" key="2">
    <source>
        <dbReference type="Pfam" id="PF20151"/>
    </source>
</evidence>
<accession>A0A4Q9MNX5</accession>
<keyword evidence="1" id="KW-1133">Transmembrane helix</keyword>
<dbReference type="Pfam" id="PF20151">
    <property type="entry name" value="DUF6533"/>
    <property type="match status" value="1"/>
</dbReference>
<dbReference type="EMBL" id="ML143413">
    <property type="protein sequence ID" value="TBU29424.1"/>
    <property type="molecule type" value="Genomic_DNA"/>
</dbReference>
<evidence type="ECO:0000256" key="1">
    <source>
        <dbReference type="SAM" id="Phobius"/>
    </source>
</evidence>
<feature type="domain" description="DUF6533" evidence="2">
    <location>
        <begin position="23"/>
        <end position="69"/>
    </location>
</feature>
<dbReference type="InterPro" id="IPR045340">
    <property type="entry name" value="DUF6533"/>
</dbReference>
<dbReference type="Proteomes" id="UP000292957">
    <property type="component" value="Unassembled WGS sequence"/>
</dbReference>
<dbReference type="AlphaFoldDB" id="A0A4Q9MNX5"/>
<name>A0A4Q9MNX5_9APHY</name>
<keyword evidence="1" id="KW-0812">Transmembrane</keyword>
<feature type="transmembrane region" description="Helical" evidence="1">
    <location>
        <begin position="121"/>
        <end position="141"/>
    </location>
</feature>
<dbReference type="OrthoDB" id="2744098at2759"/>
<feature type="transmembrane region" description="Helical" evidence="1">
    <location>
        <begin position="90"/>
        <end position="109"/>
    </location>
</feature>
<organism evidence="3">
    <name type="scientific">Dichomitus squalens</name>
    <dbReference type="NCBI Taxonomy" id="114155"/>
    <lineage>
        <taxon>Eukaryota</taxon>
        <taxon>Fungi</taxon>
        <taxon>Dikarya</taxon>
        <taxon>Basidiomycota</taxon>
        <taxon>Agaricomycotina</taxon>
        <taxon>Agaricomycetes</taxon>
        <taxon>Polyporales</taxon>
        <taxon>Polyporaceae</taxon>
        <taxon>Dichomitus</taxon>
    </lineage>
</organism>